<accession>A0A4R8MXL1</accession>
<dbReference type="AlphaFoldDB" id="A0A4R8MXL1"/>
<keyword evidence="1" id="KW-0472">Membrane</keyword>
<dbReference type="GeneID" id="79826103"/>
<dbReference type="PANTHER" id="PTHR33741:SF5">
    <property type="entry name" value="TRANSMEMBRANE PROTEIN DDB_G0269096-RELATED"/>
    <property type="match status" value="1"/>
</dbReference>
<dbReference type="Pfam" id="PF04982">
    <property type="entry name" value="TM_HPP"/>
    <property type="match status" value="1"/>
</dbReference>
<dbReference type="Proteomes" id="UP000294684">
    <property type="component" value="Unassembled WGS sequence"/>
</dbReference>
<evidence type="ECO:0000256" key="1">
    <source>
        <dbReference type="SAM" id="Phobius"/>
    </source>
</evidence>
<evidence type="ECO:0000313" key="3">
    <source>
        <dbReference type="EMBL" id="TDY71785.1"/>
    </source>
</evidence>
<organism evidence="3 4">
    <name type="scientific">Leptospira meyeri</name>
    <dbReference type="NCBI Taxonomy" id="29508"/>
    <lineage>
        <taxon>Bacteria</taxon>
        <taxon>Pseudomonadati</taxon>
        <taxon>Spirochaetota</taxon>
        <taxon>Spirochaetia</taxon>
        <taxon>Leptospirales</taxon>
        <taxon>Leptospiraceae</taxon>
        <taxon>Leptospira</taxon>
    </lineage>
</organism>
<dbReference type="PANTHER" id="PTHR33741">
    <property type="entry name" value="TRANSMEMBRANE PROTEIN DDB_G0269096-RELATED"/>
    <property type="match status" value="1"/>
</dbReference>
<sequence>MDRPKRSLRFAVWSLISSTVSIWSILAVTNLSGHSLLIGSFGATAVLLFAVPDAPLSQPRNLIGGHLISACIAVILVATLGTNFFTIGFSVGLSIFVMYLTHTLHPPGGATAMIGVLGGVGVDFILFPVFIGVMILLVNALVVNNLVHHRKYPVVWF</sequence>
<evidence type="ECO:0000259" key="2">
    <source>
        <dbReference type="Pfam" id="PF04982"/>
    </source>
</evidence>
<evidence type="ECO:0000313" key="4">
    <source>
        <dbReference type="Proteomes" id="UP000294684"/>
    </source>
</evidence>
<proteinExistence type="predicted"/>
<dbReference type="RefSeq" id="WP_243836399.1">
    <property type="nucleotide sequence ID" value="NZ_SORO01000001.1"/>
</dbReference>
<reference evidence="3 4" key="1">
    <citation type="submission" date="2019-03" db="EMBL/GenBank/DDBJ databases">
        <title>Genomic Encyclopedia of Archaeal and Bacterial Type Strains, Phase II (KMG-II): from individual species to whole genera.</title>
        <authorList>
            <person name="Goeker M."/>
        </authorList>
    </citation>
    <scope>NUCLEOTIDE SEQUENCE [LARGE SCALE GENOMIC DNA]</scope>
    <source>
        <strain evidence="3 4">DSM 21537</strain>
    </source>
</reference>
<dbReference type="InterPro" id="IPR007065">
    <property type="entry name" value="HPP"/>
</dbReference>
<dbReference type="InterPro" id="IPR058581">
    <property type="entry name" value="TM_HPP"/>
</dbReference>
<name>A0A4R8MXL1_LEPME</name>
<keyword evidence="1" id="KW-0812">Transmembrane</keyword>
<keyword evidence="1" id="KW-1133">Transmembrane helix</keyword>
<dbReference type="EMBL" id="SORO01000001">
    <property type="protein sequence ID" value="TDY71785.1"/>
    <property type="molecule type" value="Genomic_DNA"/>
</dbReference>
<feature type="domain" description="HPP transmembrane region" evidence="2">
    <location>
        <begin position="4"/>
        <end position="153"/>
    </location>
</feature>
<dbReference type="STRING" id="1193051.LEP1GSC017_3206"/>
<gene>
    <name evidence="3" type="ORF">CLV96_0757</name>
</gene>
<feature type="transmembrane region" description="Helical" evidence="1">
    <location>
        <begin position="112"/>
        <end position="142"/>
    </location>
</feature>
<feature type="transmembrane region" description="Helical" evidence="1">
    <location>
        <begin position="67"/>
        <end position="100"/>
    </location>
</feature>
<comment type="caution">
    <text evidence="3">The sequence shown here is derived from an EMBL/GenBank/DDBJ whole genome shotgun (WGS) entry which is preliminary data.</text>
</comment>
<feature type="transmembrane region" description="Helical" evidence="1">
    <location>
        <begin position="12"/>
        <end position="29"/>
    </location>
</feature>
<protein>
    <submittedName>
        <fullName evidence="3">HPP family protein</fullName>
    </submittedName>
</protein>
<feature type="transmembrane region" description="Helical" evidence="1">
    <location>
        <begin position="35"/>
        <end position="55"/>
    </location>
</feature>
<keyword evidence="4" id="KW-1185">Reference proteome</keyword>